<name>A0A1I7RZS7_BURXY</name>
<keyword evidence="5" id="KW-1185">Reference proteome</keyword>
<dbReference type="PROSITE" id="PS51746">
    <property type="entry name" value="PPM_2"/>
    <property type="match status" value="1"/>
</dbReference>
<dbReference type="Gene3D" id="3.60.40.10">
    <property type="entry name" value="PPM-type phosphatase domain"/>
    <property type="match status" value="1"/>
</dbReference>
<gene>
    <name evidence="3" type="ORF">BXYJ_LOCUS7819</name>
</gene>
<dbReference type="SMART" id="SM00332">
    <property type="entry name" value="PP2Cc"/>
    <property type="match status" value="1"/>
</dbReference>
<dbReference type="WBParaSite" id="BXY_0624900.1">
    <property type="protein sequence ID" value="BXY_0624900.1"/>
    <property type="gene ID" value="BXY_0624900"/>
</dbReference>
<evidence type="ECO:0000259" key="2">
    <source>
        <dbReference type="PROSITE" id="PS51746"/>
    </source>
</evidence>
<accession>A0A1I7RZS7</accession>
<feature type="compositionally biased region" description="Acidic residues" evidence="1">
    <location>
        <begin position="371"/>
        <end position="386"/>
    </location>
</feature>
<evidence type="ECO:0000256" key="1">
    <source>
        <dbReference type="SAM" id="MobiDB-lite"/>
    </source>
</evidence>
<reference evidence="3" key="2">
    <citation type="submission" date="2020-09" db="EMBL/GenBank/DDBJ databases">
        <authorList>
            <person name="Kikuchi T."/>
        </authorList>
    </citation>
    <scope>NUCLEOTIDE SEQUENCE</scope>
    <source>
        <strain evidence="3">Ka4C1</strain>
    </source>
</reference>
<evidence type="ECO:0000313" key="4">
    <source>
        <dbReference type="Proteomes" id="UP000095284"/>
    </source>
</evidence>
<dbReference type="InterPro" id="IPR001932">
    <property type="entry name" value="PPM-type_phosphatase-like_dom"/>
</dbReference>
<dbReference type="PANTHER" id="PTHR47992">
    <property type="entry name" value="PROTEIN PHOSPHATASE"/>
    <property type="match status" value="1"/>
</dbReference>
<feature type="region of interest" description="Disordered" evidence="1">
    <location>
        <begin position="509"/>
        <end position="555"/>
    </location>
</feature>
<dbReference type="GO" id="GO:0004722">
    <property type="term" value="F:protein serine/threonine phosphatase activity"/>
    <property type="evidence" value="ECO:0007669"/>
    <property type="project" value="InterPro"/>
</dbReference>
<dbReference type="Proteomes" id="UP000582659">
    <property type="component" value="Unassembled WGS sequence"/>
</dbReference>
<evidence type="ECO:0000313" key="6">
    <source>
        <dbReference type="WBParaSite" id="BXY_0624900.1"/>
    </source>
</evidence>
<dbReference type="SMR" id="A0A1I7RZS7"/>
<evidence type="ECO:0000313" key="5">
    <source>
        <dbReference type="Proteomes" id="UP000659654"/>
    </source>
</evidence>
<dbReference type="CDD" id="cd00143">
    <property type="entry name" value="PP2Cc"/>
    <property type="match status" value="1"/>
</dbReference>
<evidence type="ECO:0000313" key="3">
    <source>
        <dbReference type="EMBL" id="CAD5223118.1"/>
    </source>
</evidence>
<feature type="compositionally biased region" description="Basic and acidic residues" evidence="1">
    <location>
        <begin position="513"/>
        <end position="527"/>
    </location>
</feature>
<dbReference type="InterPro" id="IPR015655">
    <property type="entry name" value="PP2C"/>
</dbReference>
<dbReference type="Proteomes" id="UP000095284">
    <property type="component" value="Unplaced"/>
</dbReference>
<dbReference type="AlphaFoldDB" id="A0A1I7RZS7"/>
<protein>
    <submittedName>
        <fullName evidence="3">(pine wood nematode) hypothetical protein</fullName>
    </submittedName>
    <submittedName>
        <fullName evidence="6">PPM-type phosphatase domain-containing protein</fullName>
    </submittedName>
</protein>
<dbReference type="EMBL" id="CAJFDI010000003">
    <property type="protein sequence ID" value="CAD5223118.1"/>
    <property type="molecule type" value="Genomic_DNA"/>
</dbReference>
<dbReference type="eggNOG" id="KOG0698">
    <property type="taxonomic scope" value="Eukaryota"/>
</dbReference>
<dbReference type="Proteomes" id="UP000659654">
    <property type="component" value="Unassembled WGS sequence"/>
</dbReference>
<sequence length="555" mass="62739">MLYSISAAASRGCRRYMEDRVVIELMRDENKEIDGIFVAVLDGHGGPEASSYVKEHLWPILQSTPGFESTDSEAVLKAMKATFLQIHEEMKDVHVSWPSRANGFPSTAGTTVSCALIRHGKIYTAHCGDSRIVLVRETSMGFSHTDLTADHKPEDHKELARIERDGGSVSRVSLVPRVMWVRRHSDRTESVPFLSIARSLGDYWSFVPTTMKYAVSPEPDLDVRPLTSKDKYLVLITDGITHVIKSAQIADHMWEAHPGVRNNRVRNPARYLLQKTIAGWRNLKSDNMSILCIGFHSTARDPYAPLQPTKEFSVDVKLSLEQHLTASPRSIALVSNLSQRFVDPELDSLSIKVNSEDYTQKFRGPGFADQSESDEEEEETDEDQDEHLDRPLYVYERHSIRVEREVNANGEEFDSIDEFDEEIVRSLEAAGPNAANQPVRVLNVHAERRHYLMNGSLNGEVNEKTVETKTLTKLDFETSDEVDPDVEKRVRTPDRSLIFDVDEKETSILEESGIDKEESLVDEEKLSKKNRKRPSSAMASDNNIQLKVKRCSDGN</sequence>
<feature type="region of interest" description="Disordered" evidence="1">
    <location>
        <begin position="360"/>
        <end position="390"/>
    </location>
</feature>
<dbReference type="Pfam" id="PF00481">
    <property type="entry name" value="PP2C"/>
    <property type="match status" value="1"/>
</dbReference>
<dbReference type="OrthoDB" id="10025511at2759"/>
<feature type="domain" description="PPM-type phosphatase" evidence="2">
    <location>
        <begin position="4"/>
        <end position="295"/>
    </location>
</feature>
<reference evidence="6" key="1">
    <citation type="submission" date="2016-11" db="UniProtKB">
        <authorList>
            <consortium name="WormBaseParasite"/>
        </authorList>
    </citation>
    <scope>IDENTIFICATION</scope>
</reference>
<proteinExistence type="predicted"/>
<dbReference type="InterPro" id="IPR036457">
    <property type="entry name" value="PPM-type-like_dom_sf"/>
</dbReference>
<dbReference type="EMBL" id="CAJFCV020000003">
    <property type="protein sequence ID" value="CAG9111728.1"/>
    <property type="molecule type" value="Genomic_DNA"/>
</dbReference>
<dbReference type="SUPFAM" id="SSF81606">
    <property type="entry name" value="PP2C-like"/>
    <property type="match status" value="1"/>
</dbReference>
<organism evidence="4 6">
    <name type="scientific">Bursaphelenchus xylophilus</name>
    <name type="common">Pinewood nematode worm</name>
    <name type="synonym">Aphelenchoides xylophilus</name>
    <dbReference type="NCBI Taxonomy" id="6326"/>
    <lineage>
        <taxon>Eukaryota</taxon>
        <taxon>Metazoa</taxon>
        <taxon>Ecdysozoa</taxon>
        <taxon>Nematoda</taxon>
        <taxon>Chromadorea</taxon>
        <taxon>Rhabditida</taxon>
        <taxon>Tylenchina</taxon>
        <taxon>Tylenchomorpha</taxon>
        <taxon>Aphelenchoidea</taxon>
        <taxon>Aphelenchoididae</taxon>
        <taxon>Bursaphelenchus</taxon>
    </lineage>
</organism>